<reference evidence="2" key="1">
    <citation type="journal article" date="2019" name="Sci. Rep.">
        <title>Draft genome of Tanacetum cinerariifolium, the natural source of mosquito coil.</title>
        <authorList>
            <person name="Yamashiro T."/>
            <person name="Shiraishi A."/>
            <person name="Satake H."/>
            <person name="Nakayama K."/>
        </authorList>
    </citation>
    <scope>NUCLEOTIDE SEQUENCE</scope>
</reference>
<protein>
    <recommendedName>
        <fullName evidence="3">Myb-like domain-containing protein</fullName>
    </recommendedName>
</protein>
<accession>A0A6L2JXT7</accession>
<proteinExistence type="predicted"/>
<gene>
    <name evidence="2" type="ORF">Tci_013906</name>
</gene>
<comment type="caution">
    <text evidence="2">The sequence shown here is derived from an EMBL/GenBank/DDBJ whole genome shotgun (WGS) entry which is preliminary data.</text>
</comment>
<sequence>MERFSSFNLLDLDEDDFEPLFTQPSKGPSQSVEEDSHIEEVAPVKRKYVRRRQPAKKNDKDVNEPWTPEEEVALRKAWVDISKNNKEGNGKNTNGFWIEITTYFQKETWSAKRSYDFATANGKIGFVLSPRRIDYGIVMLVLETRGIPLRFGEV</sequence>
<name>A0A6L2JXT7_TANCI</name>
<feature type="compositionally biased region" description="Polar residues" evidence="1">
    <location>
        <begin position="22"/>
        <end position="31"/>
    </location>
</feature>
<organism evidence="2">
    <name type="scientific">Tanacetum cinerariifolium</name>
    <name type="common">Dalmatian daisy</name>
    <name type="synonym">Chrysanthemum cinerariifolium</name>
    <dbReference type="NCBI Taxonomy" id="118510"/>
    <lineage>
        <taxon>Eukaryota</taxon>
        <taxon>Viridiplantae</taxon>
        <taxon>Streptophyta</taxon>
        <taxon>Embryophyta</taxon>
        <taxon>Tracheophyta</taxon>
        <taxon>Spermatophyta</taxon>
        <taxon>Magnoliopsida</taxon>
        <taxon>eudicotyledons</taxon>
        <taxon>Gunneridae</taxon>
        <taxon>Pentapetalae</taxon>
        <taxon>asterids</taxon>
        <taxon>campanulids</taxon>
        <taxon>Asterales</taxon>
        <taxon>Asteraceae</taxon>
        <taxon>Asteroideae</taxon>
        <taxon>Anthemideae</taxon>
        <taxon>Anthemidinae</taxon>
        <taxon>Tanacetum</taxon>
    </lineage>
</organism>
<feature type="compositionally biased region" description="Basic residues" evidence="1">
    <location>
        <begin position="44"/>
        <end position="55"/>
    </location>
</feature>
<evidence type="ECO:0000256" key="1">
    <source>
        <dbReference type="SAM" id="MobiDB-lite"/>
    </source>
</evidence>
<evidence type="ECO:0008006" key="3">
    <source>
        <dbReference type="Google" id="ProtNLM"/>
    </source>
</evidence>
<evidence type="ECO:0000313" key="2">
    <source>
        <dbReference type="EMBL" id="GEU41928.1"/>
    </source>
</evidence>
<dbReference type="AlphaFoldDB" id="A0A6L2JXT7"/>
<dbReference type="EMBL" id="BKCJ010001502">
    <property type="protein sequence ID" value="GEU41928.1"/>
    <property type="molecule type" value="Genomic_DNA"/>
</dbReference>
<feature type="compositionally biased region" description="Basic and acidic residues" evidence="1">
    <location>
        <begin position="34"/>
        <end position="43"/>
    </location>
</feature>
<feature type="region of interest" description="Disordered" evidence="1">
    <location>
        <begin position="15"/>
        <end position="68"/>
    </location>
</feature>